<evidence type="ECO:0000313" key="2">
    <source>
        <dbReference type="EMBL" id="KAK5951297.1"/>
    </source>
</evidence>
<evidence type="ECO:0000256" key="1">
    <source>
        <dbReference type="SAM" id="MobiDB-lite"/>
    </source>
</evidence>
<dbReference type="AlphaFoldDB" id="A0AAN8EI23"/>
<organism evidence="2 3">
    <name type="scientific">Knufia fluminis</name>
    <dbReference type="NCBI Taxonomy" id="191047"/>
    <lineage>
        <taxon>Eukaryota</taxon>
        <taxon>Fungi</taxon>
        <taxon>Dikarya</taxon>
        <taxon>Ascomycota</taxon>
        <taxon>Pezizomycotina</taxon>
        <taxon>Eurotiomycetes</taxon>
        <taxon>Chaetothyriomycetidae</taxon>
        <taxon>Chaetothyriales</taxon>
        <taxon>Trichomeriaceae</taxon>
        <taxon>Knufia</taxon>
    </lineage>
</organism>
<proteinExistence type="predicted"/>
<reference evidence="2 3" key="1">
    <citation type="submission" date="2022-12" db="EMBL/GenBank/DDBJ databases">
        <title>Genomic features and morphological characterization of a novel Knufia sp. strain isolated from spacecraft assembly facility.</title>
        <authorList>
            <person name="Teixeira M."/>
            <person name="Chander A.M."/>
            <person name="Stajich J.E."/>
            <person name="Venkateswaran K."/>
        </authorList>
    </citation>
    <scope>NUCLEOTIDE SEQUENCE [LARGE SCALE GENOMIC DNA]</scope>
    <source>
        <strain evidence="2 3">FJI-L2-BK-P2</strain>
    </source>
</reference>
<dbReference type="EMBL" id="JAKLMC020000021">
    <property type="protein sequence ID" value="KAK5951297.1"/>
    <property type="molecule type" value="Genomic_DNA"/>
</dbReference>
<comment type="caution">
    <text evidence="2">The sequence shown here is derived from an EMBL/GenBank/DDBJ whole genome shotgun (WGS) entry which is preliminary data.</text>
</comment>
<dbReference type="Proteomes" id="UP001316803">
    <property type="component" value="Unassembled WGS sequence"/>
</dbReference>
<feature type="compositionally biased region" description="Basic and acidic residues" evidence="1">
    <location>
        <begin position="205"/>
        <end position="214"/>
    </location>
</feature>
<keyword evidence="3" id="KW-1185">Reference proteome</keyword>
<feature type="compositionally biased region" description="Acidic residues" evidence="1">
    <location>
        <begin position="237"/>
        <end position="249"/>
    </location>
</feature>
<name>A0AAN8EI23_9EURO</name>
<evidence type="ECO:0000313" key="3">
    <source>
        <dbReference type="Proteomes" id="UP001316803"/>
    </source>
</evidence>
<feature type="compositionally biased region" description="Basic residues" evidence="1">
    <location>
        <begin position="191"/>
        <end position="203"/>
    </location>
</feature>
<protein>
    <submittedName>
        <fullName evidence="2">Uncharacterized protein</fullName>
    </submittedName>
</protein>
<feature type="region of interest" description="Disordered" evidence="1">
    <location>
        <begin position="138"/>
        <end position="257"/>
    </location>
</feature>
<accession>A0AAN8EI23</accession>
<sequence length="257" mass="27627">MSYKALSDNLDFILGVLRRSEVKTDWRMVRDDFALSNSNNTAAFSASPYLDLSRIQIDSTTRFASSLHHPDMASTTDPNPNFDFLMTIIASADDFKPNWKKANVLLGFSRADQPQQKFKKLIESTKKYALVNGKVVDLEDGGEGASAPATPAKRGRGGKATSTPRSSAGRKRKTKKDDSDDEESDAEGTPAKKRATPAKRGAAKKSAEKVKAEASDEEDEAATADAENGDSGVKNDDDGENEEGSGDGDGDAKEDAI</sequence>
<gene>
    <name evidence="2" type="ORF">OHC33_007715</name>
</gene>